<feature type="region of interest" description="Disordered" evidence="1">
    <location>
        <begin position="1"/>
        <end position="33"/>
    </location>
</feature>
<dbReference type="EnsemblProtists" id="EKX45600">
    <property type="protein sequence ID" value="EKX45600"/>
    <property type="gene ID" value="GUITHDRAFT_108474"/>
</dbReference>
<reference evidence="4" key="2">
    <citation type="submission" date="2012-11" db="EMBL/GenBank/DDBJ databases">
        <authorList>
            <person name="Kuo A."/>
            <person name="Curtis B.A."/>
            <person name="Tanifuji G."/>
            <person name="Burki F."/>
            <person name="Gruber A."/>
            <person name="Irimia M."/>
            <person name="Maruyama S."/>
            <person name="Arias M.C."/>
            <person name="Ball S.G."/>
            <person name="Gile G.H."/>
            <person name="Hirakawa Y."/>
            <person name="Hopkins J.F."/>
            <person name="Rensing S.A."/>
            <person name="Schmutz J."/>
            <person name="Symeonidi A."/>
            <person name="Elias M."/>
            <person name="Eveleigh R.J."/>
            <person name="Herman E.K."/>
            <person name="Klute M.J."/>
            <person name="Nakayama T."/>
            <person name="Obornik M."/>
            <person name="Reyes-Prieto A."/>
            <person name="Armbrust E.V."/>
            <person name="Aves S.J."/>
            <person name="Beiko R.G."/>
            <person name="Coutinho P."/>
            <person name="Dacks J.B."/>
            <person name="Durnford D.G."/>
            <person name="Fast N.M."/>
            <person name="Green B.R."/>
            <person name="Grisdale C."/>
            <person name="Hempe F."/>
            <person name="Henrissat B."/>
            <person name="Hoppner M.P."/>
            <person name="Ishida K.-I."/>
            <person name="Kim E."/>
            <person name="Koreny L."/>
            <person name="Kroth P.G."/>
            <person name="Liu Y."/>
            <person name="Malik S.-B."/>
            <person name="Maier U.G."/>
            <person name="McRose D."/>
            <person name="Mock T."/>
            <person name="Neilson J.A."/>
            <person name="Onodera N.T."/>
            <person name="Poole A.M."/>
            <person name="Pritham E.J."/>
            <person name="Richards T.A."/>
            <person name="Rocap G."/>
            <person name="Roy S.W."/>
            <person name="Sarai C."/>
            <person name="Schaack S."/>
            <person name="Shirato S."/>
            <person name="Slamovits C.H."/>
            <person name="Spencer D.F."/>
            <person name="Suzuki S."/>
            <person name="Worden A.Z."/>
            <person name="Zauner S."/>
            <person name="Barry K."/>
            <person name="Bell C."/>
            <person name="Bharti A.K."/>
            <person name="Crow J.A."/>
            <person name="Grimwood J."/>
            <person name="Kramer R."/>
            <person name="Lindquist E."/>
            <person name="Lucas S."/>
            <person name="Salamov A."/>
            <person name="McFadden G.I."/>
            <person name="Lane C.E."/>
            <person name="Keeling P.J."/>
            <person name="Gray M.W."/>
            <person name="Grigoriev I.V."/>
            <person name="Archibald J.M."/>
        </authorList>
    </citation>
    <scope>NUCLEOTIDE SEQUENCE</scope>
    <source>
        <strain evidence="4">CCMP2712</strain>
    </source>
</reference>
<dbReference type="RefSeq" id="XP_005832580.1">
    <property type="nucleotide sequence ID" value="XM_005832523.1"/>
</dbReference>
<proteinExistence type="predicted"/>
<dbReference type="Proteomes" id="UP000011087">
    <property type="component" value="Unassembled WGS sequence"/>
</dbReference>
<protein>
    <submittedName>
        <fullName evidence="2 3">Uncharacterized protein</fullName>
    </submittedName>
</protein>
<dbReference type="PaxDb" id="55529-EKX45600"/>
<evidence type="ECO:0000313" key="2">
    <source>
        <dbReference type="EMBL" id="EKX45600.1"/>
    </source>
</evidence>
<reference evidence="3" key="3">
    <citation type="submission" date="2015-06" db="UniProtKB">
        <authorList>
            <consortium name="EnsemblProtists"/>
        </authorList>
    </citation>
    <scope>IDENTIFICATION</scope>
</reference>
<dbReference type="AlphaFoldDB" id="L1JBX5"/>
<sequence length="247" mass="27354">MHASSRAQSSRSPAGVSTSKKGSGSERESRTSAEVIWGFHNHLRFSDGRGAGMVERSKQRVRSVSPPRNLTPEEKVAKQHALAAEGKVEEIVPGIESWLRRTGKILGKKETRRRRPVYSNIVVTITGESQRQQRPAHGYAPSEAGASEEACSSLLHCIRNLSRKVEQLGREGVISMHFILTRLNVSEWKELAEMPVVCVLQDGQERQLLIQKELATRLAMLQAAVDEVKSVQTVRNVSLFAVVDLAL</sequence>
<evidence type="ECO:0000313" key="4">
    <source>
        <dbReference type="Proteomes" id="UP000011087"/>
    </source>
</evidence>
<evidence type="ECO:0000256" key="1">
    <source>
        <dbReference type="SAM" id="MobiDB-lite"/>
    </source>
</evidence>
<dbReference type="GeneID" id="17302296"/>
<gene>
    <name evidence="2" type="ORF">GUITHDRAFT_108474</name>
</gene>
<evidence type="ECO:0000313" key="3">
    <source>
        <dbReference type="EnsemblProtists" id="EKX45600"/>
    </source>
</evidence>
<reference evidence="2 4" key="1">
    <citation type="journal article" date="2012" name="Nature">
        <title>Algal genomes reveal evolutionary mosaicism and the fate of nucleomorphs.</title>
        <authorList>
            <consortium name="DOE Joint Genome Institute"/>
            <person name="Curtis B.A."/>
            <person name="Tanifuji G."/>
            <person name="Burki F."/>
            <person name="Gruber A."/>
            <person name="Irimia M."/>
            <person name="Maruyama S."/>
            <person name="Arias M.C."/>
            <person name="Ball S.G."/>
            <person name="Gile G.H."/>
            <person name="Hirakawa Y."/>
            <person name="Hopkins J.F."/>
            <person name="Kuo A."/>
            <person name="Rensing S.A."/>
            <person name="Schmutz J."/>
            <person name="Symeonidi A."/>
            <person name="Elias M."/>
            <person name="Eveleigh R.J."/>
            <person name="Herman E.K."/>
            <person name="Klute M.J."/>
            <person name="Nakayama T."/>
            <person name="Obornik M."/>
            <person name="Reyes-Prieto A."/>
            <person name="Armbrust E.V."/>
            <person name="Aves S.J."/>
            <person name="Beiko R.G."/>
            <person name="Coutinho P."/>
            <person name="Dacks J.B."/>
            <person name="Durnford D.G."/>
            <person name="Fast N.M."/>
            <person name="Green B.R."/>
            <person name="Grisdale C.J."/>
            <person name="Hempel F."/>
            <person name="Henrissat B."/>
            <person name="Hoppner M.P."/>
            <person name="Ishida K."/>
            <person name="Kim E."/>
            <person name="Koreny L."/>
            <person name="Kroth P.G."/>
            <person name="Liu Y."/>
            <person name="Malik S.B."/>
            <person name="Maier U.G."/>
            <person name="McRose D."/>
            <person name="Mock T."/>
            <person name="Neilson J.A."/>
            <person name="Onodera N.T."/>
            <person name="Poole A.M."/>
            <person name="Pritham E.J."/>
            <person name="Richards T.A."/>
            <person name="Rocap G."/>
            <person name="Roy S.W."/>
            <person name="Sarai C."/>
            <person name="Schaack S."/>
            <person name="Shirato S."/>
            <person name="Slamovits C.H."/>
            <person name="Spencer D.F."/>
            <person name="Suzuki S."/>
            <person name="Worden A.Z."/>
            <person name="Zauner S."/>
            <person name="Barry K."/>
            <person name="Bell C."/>
            <person name="Bharti A.K."/>
            <person name="Crow J.A."/>
            <person name="Grimwood J."/>
            <person name="Kramer R."/>
            <person name="Lindquist E."/>
            <person name="Lucas S."/>
            <person name="Salamov A."/>
            <person name="McFadden G.I."/>
            <person name="Lane C.E."/>
            <person name="Keeling P.J."/>
            <person name="Gray M.W."/>
            <person name="Grigoriev I.V."/>
            <person name="Archibald J.M."/>
        </authorList>
    </citation>
    <scope>NUCLEOTIDE SEQUENCE</scope>
    <source>
        <strain evidence="2 4">CCMP2712</strain>
    </source>
</reference>
<accession>L1JBX5</accession>
<dbReference type="KEGG" id="gtt:GUITHDRAFT_108474"/>
<feature type="compositionally biased region" description="Low complexity" evidence="1">
    <location>
        <begin position="1"/>
        <end position="12"/>
    </location>
</feature>
<dbReference type="HOGENOM" id="CLU_1126303_0_0_1"/>
<keyword evidence="4" id="KW-1185">Reference proteome</keyword>
<organism evidence="2">
    <name type="scientific">Guillardia theta (strain CCMP2712)</name>
    <name type="common">Cryptophyte</name>
    <dbReference type="NCBI Taxonomy" id="905079"/>
    <lineage>
        <taxon>Eukaryota</taxon>
        <taxon>Cryptophyceae</taxon>
        <taxon>Pyrenomonadales</taxon>
        <taxon>Geminigeraceae</taxon>
        <taxon>Guillardia</taxon>
    </lineage>
</organism>
<name>L1JBX5_GUITC</name>
<dbReference type="EMBL" id="JH992998">
    <property type="protein sequence ID" value="EKX45600.1"/>
    <property type="molecule type" value="Genomic_DNA"/>
</dbReference>
<feature type="region of interest" description="Disordered" evidence="1">
    <location>
        <begin position="56"/>
        <end position="75"/>
    </location>
</feature>